<name>Q24BC8_TETTS</name>
<evidence type="ECO:0000313" key="1">
    <source>
        <dbReference type="EMBL" id="EAS05083.2"/>
    </source>
</evidence>
<gene>
    <name evidence="1" type="ORF">TTHERM_01306870</name>
</gene>
<evidence type="ECO:0000313" key="2">
    <source>
        <dbReference type="Proteomes" id="UP000009168"/>
    </source>
</evidence>
<dbReference type="InParanoid" id="Q24BC8"/>
<dbReference type="Proteomes" id="UP000009168">
    <property type="component" value="Unassembled WGS sequence"/>
</dbReference>
<sequence length="421" mass="47061">MDDLLAKTMANTVYIGNQLYTSFNSTIQNCFLFVDESTISTQTTQESIQTQLTFNVICYDYTINQILLDTVQFTGNQNISSKQITYKTTNGTYTGSFDQFFAQKNLIITKVYTDSQLGPVMLIKDSKNFGLQQLCKYTADPSSLKLIIDCNYDASSQQINGLSLVNSIWIQALNNYIYISANGKIYLNLVDNMQAVSILSSIPQLNAYQKQNILTAHESQTNSFFLSFSNSDMFEIAVSSSSDQQTPFNLQLANTFKREEDLTFTGYGALLTQGNYILFMYSTAQQNQLYIVSYQPYSSSLSTTYIIQSSVQSNYNYEKAINIIKTSQNDQILSFLALSNTGSDSTIKYLQFYELNQLSIKCQNPPNQSINGPGAYFQILNSEFSSQTAIPINVSITAGTSSSQLLQLLMASMSIVLILVL</sequence>
<proteinExistence type="predicted"/>
<accession>Q24BC8</accession>
<dbReference type="EMBL" id="GG662416">
    <property type="protein sequence ID" value="EAS05083.2"/>
    <property type="molecule type" value="Genomic_DNA"/>
</dbReference>
<dbReference type="KEGG" id="tet:TTHERM_01306870"/>
<dbReference type="RefSeq" id="XP_001025328.2">
    <property type="nucleotide sequence ID" value="XM_001025328.2"/>
</dbReference>
<protein>
    <submittedName>
        <fullName evidence="1">Uncharacterized protein</fullName>
    </submittedName>
</protein>
<dbReference type="AlphaFoldDB" id="Q24BC8"/>
<keyword evidence="2" id="KW-1185">Reference proteome</keyword>
<organism evidence="1 2">
    <name type="scientific">Tetrahymena thermophila (strain SB210)</name>
    <dbReference type="NCBI Taxonomy" id="312017"/>
    <lineage>
        <taxon>Eukaryota</taxon>
        <taxon>Sar</taxon>
        <taxon>Alveolata</taxon>
        <taxon>Ciliophora</taxon>
        <taxon>Intramacronucleata</taxon>
        <taxon>Oligohymenophorea</taxon>
        <taxon>Hymenostomatida</taxon>
        <taxon>Tetrahymenina</taxon>
        <taxon>Tetrahymenidae</taxon>
        <taxon>Tetrahymena</taxon>
    </lineage>
</organism>
<dbReference type="GeneID" id="7824591"/>
<reference evidence="2" key="1">
    <citation type="journal article" date="2006" name="PLoS Biol.">
        <title>Macronuclear genome sequence of the ciliate Tetrahymena thermophila, a model eukaryote.</title>
        <authorList>
            <person name="Eisen J.A."/>
            <person name="Coyne R.S."/>
            <person name="Wu M."/>
            <person name="Wu D."/>
            <person name="Thiagarajan M."/>
            <person name="Wortman J.R."/>
            <person name="Badger J.H."/>
            <person name="Ren Q."/>
            <person name="Amedeo P."/>
            <person name="Jones K.M."/>
            <person name="Tallon L.J."/>
            <person name="Delcher A.L."/>
            <person name="Salzberg S.L."/>
            <person name="Silva J.C."/>
            <person name="Haas B.J."/>
            <person name="Majoros W.H."/>
            <person name="Farzad M."/>
            <person name="Carlton J.M."/>
            <person name="Smith R.K. Jr."/>
            <person name="Garg J."/>
            <person name="Pearlman R.E."/>
            <person name="Karrer K.M."/>
            <person name="Sun L."/>
            <person name="Manning G."/>
            <person name="Elde N.C."/>
            <person name="Turkewitz A.P."/>
            <person name="Asai D.J."/>
            <person name="Wilkes D.E."/>
            <person name="Wang Y."/>
            <person name="Cai H."/>
            <person name="Collins K."/>
            <person name="Stewart B.A."/>
            <person name="Lee S.R."/>
            <person name="Wilamowska K."/>
            <person name="Weinberg Z."/>
            <person name="Ruzzo W.L."/>
            <person name="Wloga D."/>
            <person name="Gaertig J."/>
            <person name="Frankel J."/>
            <person name="Tsao C.-C."/>
            <person name="Gorovsky M.A."/>
            <person name="Keeling P.J."/>
            <person name="Waller R.F."/>
            <person name="Patron N.J."/>
            <person name="Cherry J.M."/>
            <person name="Stover N.A."/>
            <person name="Krieger C.J."/>
            <person name="del Toro C."/>
            <person name="Ryder H.F."/>
            <person name="Williamson S.C."/>
            <person name="Barbeau R.A."/>
            <person name="Hamilton E.P."/>
            <person name="Orias E."/>
        </authorList>
    </citation>
    <scope>NUCLEOTIDE SEQUENCE [LARGE SCALE GENOMIC DNA]</scope>
    <source>
        <strain evidence="2">SB210</strain>
    </source>
</reference>
<dbReference type="HOGENOM" id="CLU_251712_0_0_1"/>